<dbReference type="GO" id="GO:0032049">
    <property type="term" value="P:cardiolipin biosynthetic process"/>
    <property type="evidence" value="ECO:0007669"/>
    <property type="project" value="UniProtKB-ARBA"/>
</dbReference>
<name>A0AAW9R247_9GAMM</name>
<feature type="compositionally biased region" description="Basic and acidic residues" evidence="1">
    <location>
        <begin position="443"/>
        <end position="453"/>
    </location>
</feature>
<dbReference type="GO" id="GO:0030572">
    <property type="term" value="F:phosphatidyltransferase activity"/>
    <property type="evidence" value="ECO:0007669"/>
    <property type="project" value="UniProtKB-ARBA"/>
</dbReference>
<dbReference type="PANTHER" id="PTHR21248:SF12">
    <property type="entry name" value="CARDIOLIPIN SYNTHASE C"/>
    <property type="match status" value="1"/>
</dbReference>
<feature type="domain" description="PLD phosphodiesterase" evidence="3">
    <location>
        <begin position="186"/>
        <end position="213"/>
    </location>
</feature>
<dbReference type="PANTHER" id="PTHR21248">
    <property type="entry name" value="CARDIOLIPIN SYNTHASE"/>
    <property type="match status" value="1"/>
</dbReference>
<dbReference type="InterPro" id="IPR001736">
    <property type="entry name" value="PLipase_D/transphosphatidylase"/>
</dbReference>
<dbReference type="EMBL" id="JBBDHC010000001">
    <property type="protein sequence ID" value="MEJ1248206.1"/>
    <property type="molecule type" value="Genomic_DNA"/>
</dbReference>
<dbReference type="SUPFAM" id="SSF56024">
    <property type="entry name" value="Phospholipase D/nuclease"/>
    <property type="match status" value="2"/>
</dbReference>
<evidence type="ECO:0000313" key="4">
    <source>
        <dbReference type="EMBL" id="MEJ1248206.1"/>
    </source>
</evidence>
<dbReference type="SMART" id="SM00155">
    <property type="entry name" value="PLDc"/>
    <property type="match status" value="2"/>
</dbReference>
<dbReference type="RefSeq" id="WP_337333916.1">
    <property type="nucleotide sequence ID" value="NZ_JBBDHC010000001.1"/>
</dbReference>
<keyword evidence="5" id="KW-1185">Reference proteome</keyword>
<gene>
    <name evidence="4" type="ORF">WB794_00725</name>
</gene>
<dbReference type="CDD" id="cd09113">
    <property type="entry name" value="PLDc_ymdC_like_2"/>
    <property type="match status" value="1"/>
</dbReference>
<dbReference type="Proteomes" id="UP001364472">
    <property type="component" value="Unassembled WGS sequence"/>
</dbReference>
<evidence type="ECO:0000259" key="3">
    <source>
        <dbReference type="PROSITE" id="PS50035"/>
    </source>
</evidence>
<proteinExistence type="predicted"/>
<feature type="domain" description="PLD phosphodiesterase" evidence="3">
    <location>
        <begin position="478"/>
        <end position="505"/>
    </location>
</feature>
<dbReference type="Pfam" id="PF13091">
    <property type="entry name" value="PLDc_2"/>
    <property type="match status" value="2"/>
</dbReference>
<evidence type="ECO:0000313" key="5">
    <source>
        <dbReference type="Proteomes" id="UP001364472"/>
    </source>
</evidence>
<dbReference type="CDD" id="cd09111">
    <property type="entry name" value="PLDc_ymdC_like_1"/>
    <property type="match status" value="1"/>
</dbReference>
<comment type="caution">
    <text evidence="4">The sequence shown here is derived from an EMBL/GenBank/DDBJ whole genome shotgun (WGS) entry which is preliminary data.</text>
</comment>
<keyword evidence="2" id="KW-0732">Signal</keyword>
<evidence type="ECO:0000256" key="2">
    <source>
        <dbReference type="SAM" id="SignalP"/>
    </source>
</evidence>
<evidence type="ECO:0000256" key="1">
    <source>
        <dbReference type="SAM" id="MobiDB-lite"/>
    </source>
</evidence>
<organism evidence="4 5">
    <name type="scientific">Denitratimonas tolerans</name>
    <dbReference type="NCBI Taxonomy" id="1338420"/>
    <lineage>
        <taxon>Bacteria</taxon>
        <taxon>Pseudomonadati</taxon>
        <taxon>Pseudomonadota</taxon>
        <taxon>Gammaproteobacteria</taxon>
        <taxon>Lysobacterales</taxon>
        <taxon>Lysobacteraceae</taxon>
        <taxon>Denitratimonas</taxon>
    </lineage>
</organism>
<feature type="chain" id="PRO_5043611843" evidence="2">
    <location>
        <begin position="20"/>
        <end position="630"/>
    </location>
</feature>
<reference evidence="4 5" key="1">
    <citation type="journal article" date="2016" name="Antonie Van Leeuwenhoek">
        <title>Denitratimonas tolerans gen. nov., sp. nov., a denitrifying bacterium isolated from a bioreactor for tannery wastewater treatment.</title>
        <authorList>
            <person name="Han S.I."/>
            <person name="Kim J.O."/>
            <person name="Lee Y.R."/>
            <person name="Ekpeghere K.I."/>
            <person name="Koh S.C."/>
            <person name="Whang K.S."/>
        </authorList>
    </citation>
    <scope>NUCLEOTIDE SEQUENCE [LARGE SCALE GENOMIC DNA]</scope>
    <source>
        <strain evidence="4 5">KACC 17565</strain>
    </source>
</reference>
<protein>
    <submittedName>
        <fullName evidence="4">Phospholipase D family protein</fullName>
    </submittedName>
</protein>
<dbReference type="Gene3D" id="3.30.870.10">
    <property type="entry name" value="Endonuclease Chain A"/>
    <property type="match status" value="2"/>
</dbReference>
<dbReference type="PROSITE" id="PS51257">
    <property type="entry name" value="PROKAR_LIPOPROTEIN"/>
    <property type="match status" value="1"/>
</dbReference>
<accession>A0AAW9R247</accession>
<dbReference type="PROSITE" id="PS50035">
    <property type="entry name" value="PLD"/>
    <property type="match status" value="2"/>
</dbReference>
<feature type="compositionally biased region" description="Low complexity" evidence="1">
    <location>
        <begin position="454"/>
        <end position="470"/>
    </location>
</feature>
<feature type="region of interest" description="Disordered" evidence="1">
    <location>
        <begin position="441"/>
        <end position="472"/>
    </location>
</feature>
<feature type="signal peptide" evidence="2">
    <location>
        <begin position="1"/>
        <end position="19"/>
    </location>
</feature>
<dbReference type="InterPro" id="IPR025202">
    <property type="entry name" value="PLD-like_dom"/>
</dbReference>
<dbReference type="AlphaFoldDB" id="A0AAW9R247"/>
<sequence>MNRVLHLLALALLALALTACMPSRKDIRSARADARALQDTATTCGLPDRCAQESALYALGEFAMAQSQPDAPRHEVTLLESGEDALLARINLIRAARFRLDVQSFIYAQDDSGFLVLSELLAAARRGVRVRVLLDQLYSVDDVELVAALASAHVNFELRLFNPTFGKARTGPFEFAAGILCCFTRFNQRMHNKLLLADGVIGITGGRNYQDRYFDWDPAFNYRDRDILVAGPAAGQMQESFSRFWRHPRAVPAAALHDVRRRLSALERGHALDPDTLIATAQAHGRVAAMSRAASDPSVIAERLLARTRSVGEVEFLSDLPNKTLERNDPSERDLSLELLALFEGAQDRIVLQTPYLVFSRTARRSLRALHEREHPPRIIVSTNSLASTDAFPVYALSHKYKRRYLREYGLHIYEYKPFPGSAPLDWQDALIDLPPGAPVRRSLGERATESRRAIGSGAQGSRGSARGGRVPLSREGVRMGMHAKSIVIDDRIGLVGTHNFDPRSDRLNTESVVIVHDPAFAAELAEEVLADTAPENAWVIAPRPKPVVLSGLNYSLGKAFEALPLFDIWPFRYATSWEMKPGCAPVPRDDPKFSECYQPVGDFPEVQVPLKSIYTRILTAFGAGLAPIL</sequence>